<reference evidence="10 11" key="1">
    <citation type="journal article" date="2024" name="Nat. Commun.">
        <title>Phylogenomics reveals the evolutionary origins of lichenization in chlorophyte algae.</title>
        <authorList>
            <person name="Puginier C."/>
            <person name="Libourel C."/>
            <person name="Otte J."/>
            <person name="Skaloud P."/>
            <person name="Haon M."/>
            <person name="Grisel S."/>
            <person name="Petersen M."/>
            <person name="Berrin J.G."/>
            <person name="Delaux P.M."/>
            <person name="Dal Grande F."/>
            <person name="Keller J."/>
        </authorList>
    </citation>
    <scope>NUCLEOTIDE SEQUENCE [LARGE SCALE GENOMIC DNA]</scope>
    <source>
        <strain evidence="10 11">SAG 2036</strain>
    </source>
</reference>
<dbReference type="InterPro" id="IPR016484">
    <property type="entry name" value="GTPase_Der"/>
</dbReference>
<organism evidence="10 11">
    <name type="scientific">Symbiochloris irregularis</name>
    <dbReference type="NCBI Taxonomy" id="706552"/>
    <lineage>
        <taxon>Eukaryota</taxon>
        <taxon>Viridiplantae</taxon>
        <taxon>Chlorophyta</taxon>
        <taxon>core chlorophytes</taxon>
        <taxon>Trebouxiophyceae</taxon>
        <taxon>Trebouxiales</taxon>
        <taxon>Trebouxiaceae</taxon>
        <taxon>Symbiochloris</taxon>
    </lineage>
</organism>
<dbReference type="GO" id="GO:0042254">
    <property type="term" value="P:ribosome biogenesis"/>
    <property type="evidence" value="ECO:0007669"/>
    <property type="project" value="UniProtKB-KW"/>
</dbReference>
<keyword evidence="6 7" id="KW-0342">GTP-binding</keyword>
<dbReference type="CDD" id="cd01894">
    <property type="entry name" value="EngA1"/>
    <property type="match status" value="1"/>
</dbReference>
<evidence type="ECO:0000256" key="3">
    <source>
        <dbReference type="ARBA" id="ARBA00022517"/>
    </source>
</evidence>
<feature type="domain" description="G" evidence="8">
    <location>
        <begin position="235"/>
        <end position="360"/>
    </location>
</feature>
<accession>A0AAW1NNC1</accession>
<feature type="domain" description="GTPase Der C-terminal KH-domain-like" evidence="9">
    <location>
        <begin position="420"/>
        <end position="500"/>
    </location>
</feature>
<evidence type="ECO:0000256" key="2">
    <source>
        <dbReference type="ARBA" id="ARBA00020953"/>
    </source>
</evidence>
<dbReference type="GO" id="GO:0005525">
    <property type="term" value="F:GTP binding"/>
    <property type="evidence" value="ECO:0007669"/>
    <property type="project" value="UniProtKB-KW"/>
</dbReference>
<keyword evidence="11" id="KW-1185">Reference proteome</keyword>
<keyword evidence="3" id="KW-0690">Ribosome biogenesis</keyword>
<evidence type="ECO:0000256" key="6">
    <source>
        <dbReference type="ARBA" id="ARBA00023134"/>
    </source>
</evidence>
<comment type="similarity">
    <text evidence="1 7">Belongs to the TRAFAC class TrmE-Era-EngA-EngB-Septin-like GTPase superfamily. EngA (Der) GTPase family.</text>
</comment>
<dbReference type="InterPro" id="IPR032859">
    <property type="entry name" value="KH_dom-like"/>
</dbReference>
<dbReference type="NCBIfam" id="TIGR00231">
    <property type="entry name" value="small_GTP"/>
    <property type="match status" value="2"/>
</dbReference>
<evidence type="ECO:0000256" key="4">
    <source>
        <dbReference type="ARBA" id="ARBA00022737"/>
    </source>
</evidence>
<proteinExistence type="inferred from homology"/>
<dbReference type="InterPro" id="IPR006073">
    <property type="entry name" value="GTP-bd"/>
</dbReference>
<evidence type="ECO:0000259" key="8">
    <source>
        <dbReference type="Pfam" id="PF01926"/>
    </source>
</evidence>
<name>A0AAW1NNC1_9CHLO</name>
<dbReference type="InterPro" id="IPR005225">
    <property type="entry name" value="Small_GTP-bd"/>
</dbReference>
<dbReference type="InterPro" id="IPR027417">
    <property type="entry name" value="P-loop_NTPase"/>
</dbReference>
<dbReference type="Pfam" id="PF14714">
    <property type="entry name" value="KH_dom-like"/>
    <property type="match status" value="1"/>
</dbReference>
<comment type="caution">
    <text evidence="10">The sequence shown here is derived from an EMBL/GenBank/DDBJ whole genome shotgun (WGS) entry which is preliminary data.</text>
</comment>
<evidence type="ECO:0000256" key="7">
    <source>
        <dbReference type="RuleBase" id="RU004481"/>
    </source>
</evidence>
<evidence type="ECO:0000313" key="10">
    <source>
        <dbReference type="EMBL" id="KAK9787732.1"/>
    </source>
</evidence>
<dbReference type="AlphaFoldDB" id="A0AAW1NNC1"/>
<dbReference type="SUPFAM" id="SSF52540">
    <property type="entry name" value="P-loop containing nucleoside triphosphate hydrolases"/>
    <property type="match status" value="2"/>
</dbReference>
<gene>
    <name evidence="10" type="ORF">WJX73_000298</name>
</gene>
<protein>
    <recommendedName>
        <fullName evidence="2 7">GTPase Der</fullName>
    </recommendedName>
</protein>
<dbReference type="InterPro" id="IPR015946">
    <property type="entry name" value="KH_dom-like_a/b"/>
</dbReference>
<dbReference type="PANTHER" id="PTHR43834:SF6">
    <property type="entry name" value="GTPASE DER"/>
    <property type="match status" value="1"/>
</dbReference>
<comment type="function">
    <text evidence="7">GTPase that plays an essential role in the late steps of ribosome biogenesis.</text>
</comment>
<sequence>MLSRWRALVQKTGKQLEMSAQANLGWVKHASSSATVAEETLPVVAIVGAPNVGKSRLFNRLTRDRKAIVANTPESHVTRDYQEGVASLADMRFRVVDTSGLEPLMAPERIPARATQITAARLSDVDVALMMIDARAGVIPADQEITRWLRAKTEDTCALLLVANKAERRRKDATAGVEDALIQATTLGLGPPVAISAETGEGLVDLYAALQPLLDAASSRRKAAAATGASIEAIKVVILGLSNVGKSTLANHLLNKQRSLTGPEPHLTRDTVRDRLTFEGQAIELADTAGWVKPALKEETLDPLRLTQGSMSQARSAVNMAHVGVLVVSADHHGQLTRREVNLAATVIAEGRPLIVAINKLDLLKEGARKQVIKSINEQVESKMPEISGLPCIGMSALKGTGTPALLPTVVRLYNNWNQKVATYKLNKWLIELIDKTRGSGTAAQALRIRYAIQTHQRPPTFAVHVGGKTEFPNNCAKMVRNSLRETFGLQGVPLRVYVRMKGQK</sequence>
<feature type="domain" description="G" evidence="8">
    <location>
        <begin position="44"/>
        <end position="165"/>
    </location>
</feature>
<dbReference type="Pfam" id="PF01926">
    <property type="entry name" value="MMR_HSR1"/>
    <property type="match status" value="2"/>
</dbReference>
<keyword evidence="5 7" id="KW-0547">Nucleotide-binding</keyword>
<dbReference type="Gene3D" id="3.40.50.300">
    <property type="entry name" value="P-loop containing nucleotide triphosphate hydrolases"/>
    <property type="match status" value="2"/>
</dbReference>
<evidence type="ECO:0000259" key="9">
    <source>
        <dbReference type="Pfam" id="PF14714"/>
    </source>
</evidence>
<dbReference type="Proteomes" id="UP001465755">
    <property type="component" value="Unassembled WGS sequence"/>
</dbReference>
<dbReference type="Gene3D" id="3.30.300.20">
    <property type="match status" value="1"/>
</dbReference>
<evidence type="ECO:0000313" key="11">
    <source>
        <dbReference type="Proteomes" id="UP001465755"/>
    </source>
</evidence>
<dbReference type="EMBL" id="JALJOQ010000241">
    <property type="protein sequence ID" value="KAK9787732.1"/>
    <property type="molecule type" value="Genomic_DNA"/>
</dbReference>
<dbReference type="NCBIfam" id="TIGR03594">
    <property type="entry name" value="GTPase_EngA"/>
    <property type="match status" value="1"/>
</dbReference>
<keyword evidence="4 7" id="KW-0677">Repeat</keyword>
<evidence type="ECO:0000256" key="1">
    <source>
        <dbReference type="ARBA" id="ARBA00008279"/>
    </source>
</evidence>
<dbReference type="PIRSF" id="PIRSF006485">
    <property type="entry name" value="GTP-binding_EngA"/>
    <property type="match status" value="1"/>
</dbReference>
<evidence type="ECO:0000256" key="5">
    <source>
        <dbReference type="ARBA" id="ARBA00022741"/>
    </source>
</evidence>
<dbReference type="PANTHER" id="PTHR43834">
    <property type="entry name" value="GTPASE DER"/>
    <property type="match status" value="1"/>
</dbReference>